<dbReference type="AlphaFoldDB" id="A0A922HKB8"/>
<gene>
    <name evidence="1" type="ORF">DERF_015768</name>
</gene>
<dbReference type="Proteomes" id="UP000790347">
    <property type="component" value="Unassembled WGS sequence"/>
</dbReference>
<keyword evidence="2" id="KW-1185">Reference proteome</keyword>
<evidence type="ECO:0000313" key="1">
    <source>
        <dbReference type="EMBL" id="KAH9491030.1"/>
    </source>
</evidence>
<organism evidence="1 2">
    <name type="scientific">Dermatophagoides farinae</name>
    <name type="common">American house dust mite</name>
    <dbReference type="NCBI Taxonomy" id="6954"/>
    <lineage>
        <taxon>Eukaryota</taxon>
        <taxon>Metazoa</taxon>
        <taxon>Ecdysozoa</taxon>
        <taxon>Arthropoda</taxon>
        <taxon>Chelicerata</taxon>
        <taxon>Arachnida</taxon>
        <taxon>Acari</taxon>
        <taxon>Acariformes</taxon>
        <taxon>Sarcoptiformes</taxon>
        <taxon>Astigmata</taxon>
        <taxon>Psoroptidia</taxon>
        <taxon>Analgoidea</taxon>
        <taxon>Pyroglyphidae</taxon>
        <taxon>Dermatophagoidinae</taxon>
        <taxon>Dermatophagoides</taxon>
    </lineage>
</organism>
<reference evidence="1" key="2">
    <citation type="journal article" date="2022" name="Res Sq">
        <title>Comparative Genomics Reveals Insights into the Divergent Evolution of Astigmatic Mites and Household Pest Adaptations.</title>
        <authorList>
            <person name="Xiong Q."/>
            <person name="Wan A.T.-Y."/>
            <person name="Liu X.-Y."/>
            <person name="Fung C.S.-H."/>
            <person name="Xiao X."/>
            <person name="Malainual N."/>
            <person name="Hou J."/>
            <person name="Wang L."/>
            <person name="Wang M."/>
            <person name="Yang K."/>
            <person name="Cui Y."/>
            <person name="Leung E."/>
            <person name="Nong W."/>
            <person name="Shin S.-K."/>
            <person name="Au S."/>
            <person name="Jeong K.Y."/>
            <person name="Chew F.T."/>
            <person name="Hui J."/>
            <person name="Leung T.F."/>
            <person name="Tungtrongchitr A."/>
            <person name="Zhong N."/>
            <person name="Liu Z."/>
            <person name="Tsui S."/>
        </authorList>
    </citation>
    <scope>NUCLEOTIDE SEQUENCE</scope>
    <source>
        <strain evidence="1">Derf</strain>
        <tissue evidence="1">Whole organism</tissue>
    </source>
</reference>
<evidence type="ECO:0000313" key="2">
    <source>
        <dbReference type="Proteomes" id="UP000790347"/>
    </source>
</evidence>
<dbReference type="EMBL" id="ASGP02000009">
    <property type="protein sequence ID" value="KAH9491030.1"/>
    <property type="molecule type" value="Genomic_DNA"/>
</dbReference>
<comment type="caution">
    <text evidence="1">The sequence shown here is derived from an EMBL/GenBank/DDBJ whole genome shotgun (WGS) entry which is preliminary data.</text>
</comment>
<reference evidence="1" key="1">
    <citation type="submission" date="2013-05" db="EMBL/GenBank/DDBJ databases">
        <authorList>
            <person name="Yim A.K.Y."/>
            <person name="Chan T.F."/>
            <person name="Ji K.M."/>
            <person name="Liu X.Y."/>
            <person name="Zhou J.W."/>
            <person name="Li R.Q."/>
            <person name="Yang K.Y."/>
            <person name="Li J."/>
            <person name="Li M."/>
            <person name="Law P.T.W."/>
            <person name="Wu Y.L."/>
            <person name="Cai Z.L."/>
            <person name="Qin H."/>
            <person name="Bao Y."/>
            <person name="Leung R.K.K."/>
            <person name="Ng P.K.S."/>
            <person name="Zou J."/>
            <person name="Zhong X.J."/>
            <person name="Ran P.X."/>
            <person name="Zhong N.S."/>
            <person name="Liu Z.G."/>
            <person name="Tsui S.K.W."/>
        </authorList>
    </citation>
    <scope>NUCLEOTIDE SEQUENCE</scope>
    <source>
        <strain evidence="1">Derf</strain>
        <tissue evidence="1">Whole organism</tissue>
    </source>
</reference>
<accession>A0A922HKB8</accession>
<proteinExistence type="predicted"/>
<sequence length="60" mass="6693">MNESIEVGWLNLGVAEVSDIVKKMAAFKLPSPLPTKNHELEKRGLFPQSTTIHLTIVHLL</sequence>
<name>A0A922HKB8_DERFA</name>
<protein>
    <submittedName>
        <fullName evidence="1">Uncharacterized protein</fullName>
    </submittedName>
</protein>